<evidence type="ECO:0000256" key="2">
    <source>
        <dbReference type="ARBA" id="ARBA00010100"/>
    </source>
</evidence>
<feature type="transmembrane region" description="Helical" evidence="8">
    <location>
        <begin position="345"/>
        <end position="365"/>
    </location>
</feature>
<feature type="transmembrane region" description="Helical" evidence="8">
    <location>
        <begin position="303"/>
        <end position="324"/>
    </location>
</feature>
<proteinExistence type="inferred from homology"/>
<dbReference type="PANTHER" id="PTHR30003">
    <property type="entry name" value="L-LACTATE PERMEASE"/>
    <property type="match status" value="1"/>
</dbReference>
<evidence type="ECO:0000256" key="3">
    <source>
        <dbReference type="ARBA" id="ARBA00022448"/>
    </source>
</evidence>
<dbReference type="Proteomes" id="UP000594015">
    <property type="component" value="Chromosome"/>
</dbReference>
<evidence type="ECO:0000256" key="4">
    <source>
        <dbReference type="ARBA" id="ARBA00022475"/>
    </source>
</evidence>
<protein>
    <recommendedName>
        <fullName evidence="8">L-lactate permease</fullName>
    </recommendedName>
</protein>
<feature type="transmembrane region" description="Helical" evidence="8">
    <location>
        <begin position="262"/>
        <end position="283"/>
    </location>
</feature>
<evidence type="ECO:0000256" key="7">
    <source>
        <dbReference type="ARBA" id="ARBA00023136"/>
    </source>
</evidence>
<evidence type="ECO:0000256" key="1">
    <source>
        <dbReference type="ARBA" id="ARBA00004651"/>
    </source>
</evidence>
<evidence type="ECO:0000313" key="10">
    <source>
        <dbReference type="Proteomes" id="UP000594015"/>
    </source>
</evidence>
<feature type="transmembrane region" description="Helical" evidence="8">
    <location>
        <begin position="209"/>
        <end position="228"/>
    </location>
</feature>
<keyword evidence="8" id="KW-0997">Cell inner membrane</keyword>
<feature type="transmembrane region" description="Helical" evidence="8">
    <location>
        <begin position="54"/>
        <end position="77"/>
    </location>
</feature>
<dbReference type="AlphaFoldDB" id="A0AAE7TGK9"/>
<keyword evidence="5 8" id="KW-0812">Transmembrane</keyword>
<dbReference type="RefSeq" id="WP_092214449.1">
    <property type="nucleotide sequence ID" value="NZ_CP030050.1"/>
</dbReference>
<feature type="transmembrane region" description="Helical" evidence="8">
    <location>
        <begin position="371"/>
        <end position="394"/>
    </location>
</feature>
<dbReference type="GO" id="GO:0015295">
    <property type="term" value="F:solute:proton symporter activity"/>
    <property type="evidence" value="ECO:0007669"/>
    <property type="project" value="TreeGrafter"/>
</dbReference>
<feature type="transmembrane region" description="Helical" evidence="8">
    <location>
        <begin position="234"/>
        <end position="250"/>
    </location>
</feature>
<reference evidence="9 10" key="1">
    <citation type="submission" date="2018-06" db="EMBL/GenBank/DDBJ databases">
        <title>Comparative genomics of Bradyrhizobium nodulating Arachidis hypogaea.</title>
        <authorList>
            <person name="Li Y."/>
        </authorList>
    </citation>
    <scope>NUCLEOTIDE SEQUENCE [LARGE SCALE GENOMIC DNA]</scope>
    <source>
        <strain evidence="9 10">CCBAU 051107</strain>
    </source>
</reference>
<comment type="function">
    <text evidence="8">Uptake of L-lactate across the membrane. Can also transport D-lactate and glycolate.</text>
</comment>
<feature type="transmembrane region" description="Helical" evidence="8">
    <location>
        <begin position="6"/>
        <end position="23"/>
    </location>
</feature>
<sequence length="486" mass="49441">MLIYILWSLPILVVIVLVVSRRTSSANAGACGLVIATVVGLLSAPSAFGPLQAVLAVAQGAWLGLLVGSVILGGLIFRDLASKGADGGEPAPSPTSLRRDEVYAACFLLGPFAEAATGFGVGQVTIAPILKRAGIAPIDAVLLGLFSQILVPWGALANGTIVGAQLSGLAPAILGAHSAILSAPLLLGWLCLFWLFAARAGVSATWRRLLIELLATVSTIALLIMANIQLGPEPAGMAALAPLIVVRFLFTKGLDRKAWRSAINAGLPYATLVGGIAATRAFPPVNQALSEVFAIRPFAEGPTWFPLMHPASWLLAVGAATALARGGPKDIAPALTRAWALGKSPVLAIVLFLTMAQVMLASGTADGLAQAVRFALGSAAALATPIFAALFGFLTSSSSTANGLLMPSQAALSKAGHLSLPWLAALQNVAAAAATMLCPVRVAMGCSLAGVANLQPKVVARAWPLGALPVCILLAAAAALVAIARM</sequence>
<comment type="subcellular location">
    <subcellularLocation>
        <location evidence="8">Cell inner membrane</location>
        <topology evidence="8">Multi-pass membrane protein</topology>
    </subcellularLocation>
    <subcellularLocation>
        <location evidence="1">Cell membrane</location>
        <topology evidence="1">Multi-pass membrane protein</topology>
    </subcellularLocation>
</comment>
<feature type="transmembrane region" description="Helical" evidence="8">
    <location>
        <begin position="30"/>
        <end position="48"/>
    </location>
</feature>
<dbReference type="GO" id="GO:0015129">
    <property type="term" value="F:lactate transmembrane transporter activity"/>
    <property type="evidence" value="ECO:0007669"/>
    <property type="project" value="UniProtKB-UniRule"/>
</dbReference>
<evidence type="ECO:0000256" key="5">
    <source>
        <dbReference type="ARBA" id="ARBA00022692"/>
    </source>
</evidence>
<dbReference type="InterPro" id="IPR003804">
    <property type="entry name" value="Lactate_perm"/>
</dbReference>
<dbReference type="Pfam" id="PF02652">
    <property type="entry name" value="Lactate_perm"/>
    <property type="match status" value="2"/>
</dbReference>
<dbReference type="PANTHER" id="PTHR30003:SF0">
    <property type="entry name" value="GLYCOLATE PERMEASE GLCA-RELATED"/>
    <property type="match status" value="1"/>
</dbReference>
<evidence type="ECO:0000256" key="8">
    <source>
        <dbReference type="RuleBase" id="RU365092"/>
    </source>
</evidence>
<name>A0AAE7TGK9_9BRAD</name>
<keyword evidence="6 8" id="KW-1133">Transmembrane helix</keyword>
<keyword evidence="4" id="KW-1003">Cell membrane</keyword>
<keyword evidence="7 8" id="KW-0472">Membrane</keyword>
<accession>A0AAE7TGK9</accession>
<comment type="similarity">
    <text evidence="2 8">Belongs to the lactate permease family.</text>
</comment>
<organism evidence="9 10">
    <name type="scientific">Bradyrhizobium arachidis</name>
    <dbReference type="NCBI Taxonomy" id="858423"/>
    <lineage>
        <taxon>Bacteria</taxon>
        <taxon>Pseudomonadati</taxon>
        <taxon>Pseudomonadota</taxon>
        <taxon>Alphaproteobacteria</taxon>
        <taxon>Hyphomicrobiales</taxon>
        <taxon>Nitrobacteraceae</taxon>
        <taxon>Bradyrhizobium</taxon>
    </lineage>
</organism>
<keyword evidence="3 8" id="KW-0813">Transport</keyword>
<feature type="transmembrane region" description="Helical" evidence="8">
    <location>
        <begin position="140"/>
        <end position="161"/>
    </location>
</feature>
<feature type="transmembrane region" description="Helical" evidence="8">
    <location>
        <begin position="462"/>
        <end position="484"/>
    </location>
</feature>
<evidence type="ECO:0000256" key="6">
    <source>
        <dbReference type="ARBA" id="ARBA00022989"/>
    </source>
</evidence>
<dbReference type="GO" id="GO:0005886">
    <property type="term" value="C:plasma membrane"/>
    <property type="evidence" value="ECO:0007669"/>
    <property type="project" value="UniProtKB-SubCell"/>
</dbReference>
<dbReference type="EMBL" id="CP030050">
    <property type="protein sequence ID" value="QOZ67329.1"/>
    <property type="molecule type" value="Genomic_DNA"/>
</dbReference>
<evidence type="ECO:0000313" key="9">
    <source>
        <dbReference type="EMBL" id="QOZ67329.1"/>
    </source>
</evidence>
<feature type="transmembrane region" description="Helical" evidence="8">
    <location>
        <begin position="173"/>
        <end position="197"/>
    </location>
</feature>
<dbReference type="KEGG" id="barh:WN72_14175"/>
<gene>
    <name evidence="9" type="ORF">WN72_14175</name>
</gene>